<dbReference type="Proteomes" id="UP000749559">
    <property type="component" value="Unassembled WGS sequence"/>
</dbReference>
<evidence type="ECO:0000256" key="1">
    <source>
        <dbReference type="SAM" id="MobiDB-lite"/>
    </source>
</evidence>
<evidence type="ECO:0000313" key="3">
    <source>
        <dbReference type="Proteomes" id="UP000749559"/>
    </source>
</evidence>
<dbReference type="Pfam" id="PF00100">
    <property type="entry name" value="Zona_pellucida"/>
    <property type="match status" value="1"/>
</dbReference>
<feature type="compositionally biased region" description="Polar residues" evidence="1">
    <location>
        <begin position="177"/>
        <end position="188"/>
    </location>
</feature>
<feature type="compositionally biased region" description="Low complexity" evidence="1">
    <location>
        <begin position="13"/>
        <end position="22"/>
    </location>
</feature>
<comment type="caution">
    <text evidence="2">The sequence shown here is derived from an EMBL/GenBank/DDBJ whole genome shotgun (WGS) entry which is preliminary data.</text>
</comment>
<feature type="region of interest" description="Disordered" evidence="1">
    <location>
        <begin position="40"/>
        <end position="72"/>
    </location>
</feature>
<dbReference type="PANTHER" id="PTHR14002">
    <property type="entry name" value="ENDOGLIN/TGF-BETA RECEPTOR TYPE III"/>
    <property type="match status" value="1"/>
</dbReference>
<sequence>CSTHVLANPEDFQQTTQLPTTQLPTTQLQTTQLQTTHLPTTQLPTTQLQTTQLPTTQLQTTHLPTTQLPTTQLPTTQLQTTHLPTTQLPTTQLQTTQLPTTQLQTTQLPTTQLHTTQLQTTQLPSSTRSLTSSAIPRSSSYRPLKSSAIPRSSSYRPLKSSAIPRSSSYRPLKSSAIPRSSSYKHLTTSALPRSSSFRHLPTIAVPKSSSFQPRTTVIAPTPTRREYSTASSLTIPVAPITSLGAGHVNCSADLNIDILVPSSIITKENLNIGEPLHVEGNRDCKIDYNGGLGIFAGEMPLSKCFTLTENQDSIMYEAKIIGGNAPAKNGVIIRKSQFALAVMCKYDRLAEIEPAKFVATRGRVSYKDEEMGEFTFTLKLYDSANTTEVLSPEKEVATTERVYADVRMTDADNSGLKMGVQNCFASPSSDRKNAINTYSLIEKRCFKDSTVFTVRSSGTQYKFGFLAFQFTGDIKRIYLHCQAAVCKVGDRTGACDQPNKVSTN</sequence>
<feature type="region of interest" description="Disordered" evidence="1">
    <location>
        <begin position="1"/>
        <end position="22"/>
    </location>
</feature>
<feature type="non-terminal residue" evidence="2">
    <location>
        <position position="504"/>
    </location>
</feature>
<dbReference type="InterPro" id="IPR055355">
    <property type="entry name" value="ZP-C"/>
</dbReference>
<feature type="compositionally biased region" description="Low complexity" evidence="1">
    <location>
        <begin position="114"/>
        <end position="124"/>
    </location>
</feature>
<dbReference type="Gene3D" id="2.60.40.3210">
    <property type="entry name" value="Zona pellucida, ZP-N domain"/>
    <property type="match status" value="1"/>
</dbReference>
<dbReference type="PROSITE" id="PS51034">
    <property type="entry name" value="ZP_2"/>
    <property type="match status" value="1"/>
</dbReference>
<dbReference type="PANTHER" id="PTHR14002:SF43">
    <property type="entry name" value="DELTA-LIKE PROTEIN"/>
    <property type="match status" value="1"/>
</dbReference>
<protein>
    <submittedName>
        <fullName evidence="2">Uncharacterized protein</fullName>
    </submittedName>
</protein>
<feature type="compositionally biased region" description="Polar residues" evidence="1">
    <location>
        <begin position="125"/>
        <end position="141"/>
    </location>
</feature>
<dbReference type="InterPro" id="IPR042235">
    <property type="entry name" value="ZP-C_dom"/>
</dbReference>
<accession>A0A8J1T572</accession>
<dbReference type="SMART" id="SM00241">
    <property type="entry name" value="ZP"/>
    <property type="match status" value="1"/>
</dbReference>
<dbReference type="AlphaFoldDB" id="A0A8J1T572"/>
<gene>
    <name evidence="2" type="ORF">OFUS_LOCUS10782</name>
</gene>
<organism evidence="2 3">
    <name type="scientific">Owenia fusiformis</name>
    <name type="common">Polychaete worm</name>
    <dbReference type="NCBI Taxonomy" id="6347"/>
    <lineage>
        <taxon>Eukaryota</taxon>
        <taxon>Metazoa</taxon>
        <taxon>Spiralia</taxon>
        <taxon>Lophotrochozoa</taxon>
        <taxon>Annelida</taxon>
        <taxon>Polychaeta</taxon>
        <taxon>Sedentaria</taxon>
        <taxon>Canalipalpata</taxon>
        <taxon>Sabellida</taxon>
        <taxon>Oweniida</taxon>
        <taxon>Oweniidae</taxon>
        <taxon>Owenia</taxon>
    </lineage>
</organism>
<dbReference type="Gene3D" id="2.60.40.4100">
    <property type="entry name" value="Zona pellucida, ZP-C domain"/>
    <property type="match status" value="1"/>
</dbReference>
<dbReference type="InterPro" id="IPR001507">
    <property type="entry name" value="ZP_dom"/>
</dbReference>
<dbReference type="OrthoDB" id="5977047at2759"/>
<dbReference type="EMBL" id="CAIIXF020000005">
    <property type="protein sequence ID" value="CAH1784615.1"/>
    <property type="molecule type" value="Genomic_DNA"/>
</dbReference>
<keyword evidence="3" id="KW-1185">Reference proteome</keyword>
<reference evidence="2" key="1">
    <citation type="submission" date="2022-03" db="EMBL/GenBank/DDBJ databases">
        <authorList>
            <person name="Martin C."/>
        </authorList>
    </citation>
    <scope>NUCLEOTIDE SEQUENCE</scope>
</reference>
<feature type="region of interest" description="Disordered" evidence="1">
    <location>
        <begin position="114"/>
        <end position="188"/>
    </location>
</feature>
<name>A0A8J1T572_OWEFU</name>
<evidence type="ECO:0000313" key="2">
    <source>
        <dbReference type="EMBL" id="CAH1784615.1"/>
    </source>
</evidence>
<proteinExistence type="predicted"/>